<feature type="compositionally biased region" description="Polar residues" evidence="4">
    <location>
        <begin position="829"/>
        <end position="838"/>
    </location>
</feature>
<sequence length="974" mass="107516">MTEVTATAMDVENSTAPPTVEASRPPRSHVDSKPLPTDSMVTVPLSEAGTNDDGVRESMIRPDIIVEERRLSSRPSSDEIHKAFGRRVSQASVTAPTSGSPTVSISDVDAPEKSNPTRSRSGSDSSGDAKVDWAELEKKETQQSHEGQDDSMALLLARLEQENNALMSDSKAGMKPTLKNARARSQSRPPSFQQLKRLVQNDPADVRFSQLPSPPPMTELEFWAALVRDYPQVVHRLPTLCLNKIRGGIPAPLRGVVWQSASGSRDRLIEDQYEALCGESSPYENIINKDLGRSFPGVEMFKDPEGEGQKMLGRVLKCFSLYDNKIGYCQGLGFLVGPLLMQMGDKEAFCVLVRLMEDYDLRSCFLPDLSGLHLRIFQFQKLLSQHMPDLALHLEQLQIESAYLSQWFLSFFAVTCPLPMLFRIYDVLFAEGASETIMRVALALMKRNEAKLLSLTEMEDVMQLLLGRQLWDPYGRNARSADDLVQDFVSFTNDVTREQLQGLEQQYKEAQEKESAKQQVNKSATSFLGRLWGPSNSSTKSVSLSPGLSAPSRPVSFLRRTPSKQSLASTLNSTAESDTSAVTQSTALTDISRASHAETMSIKSGHASVAMSISAKDRDLHYQIEQLLMSVSQLQRQNGELEAVLQKQREDRKEDHRVVRSVVDKIRKKDSTLSAPSARVSRRRTTITAATDVSASNDSPSELSGDDAEILETLDTQFPVTQTHHRASSMFETKQLLRDNLSRTKEQLASETSRAQALARELDERQSELQVARDALKDTRNRLADSYNQNQRQEKTINDLRQSARKASAAASWMSSDDTSPNTTPTLSRSTTSESVTSGLRELRLGRTASQKSTREHPPSITFNKRSSSLIMQPVLANGNNAPTENEQLLLELVNAKTAEAVARQEADEMRAKFETLRRTMNAQPAASATTSPAVTSTPTPAAVSEAKKDGAAAGGWTWGGWKRTVSTSNASIS</sequence>
<feature type="region of interest" description="Disordered" evidence="4">
    <location>
        <begin position="1"/>
        <end position="130"/>
    </location>
</feature>
<dbReference type="AlphaFoldDB" id="A0A6A5RV84"/>
<feature type="coiled-coil region" evidence="3">
    <location>
        <begin position="493"/>
        <end position="523"/>
    </location>
</feature>
<dbReference type="PANTHER" id="PTHR47219:SF9">
    <property type="entry name" value="GTPASE ACTIVATING PROTEIN AND CENTROSOME-ASSOCIATED, ISOFORM B"/>
    <property type="match status" value="1"/>
</dbReference>
<dbReference type="Proteomes" id="UP000800082">
    <property type="component" value="Unassembled WGS sequence"/>
</dbReference>
<feature type="compositionally biased region" description="Polar residues" evidence="4">
    <location>
        <begin position="965"/>
        <end position="974"/>
    </location>
</feature>
<evidence type="ECO:0000313" key="6">
    <source>
        <dbReference type="EMBL" id="KAF1931423.1"/>
    </source>
</evidence>
<name>A0A6A5RV84_9PLEO</name>
<feature type="region of interest" description="Disordered" evidence="4">
    <location>
        <begin position="531"/>
        <end position="578"/>
    </location>
</feature>
<dbReference type="Gene3D" id="1.10.10.750">
    <property type="entry name" value="Ypt/Rab-GAP domain of gyp1p, domain 1"/>
    <property type="match status" value="1"/>
</dbReference>
<keyword evidence="7" id="KW-1185">Reference proteome</keyword>
<dbReference type="PANTHER" id="PTHR47219">
    <property type="entry name" value="RAB GTPASE-ACTIVATING PROTEIN 1-LIKE"/>
    <property type="match status" value="1"/>
</dbReference>
<feature type="compositionally biased region" description="Polar residues" evidence="4">
    <location>
        <begin position="686"/>
        <end position="702"/>
    </location>
</feature>
<reference evidence="6" key="1">
    <citation type="journal article" date="2020" name="Stud. Mycol.">
        <title>101 Dothideomycetes genomes: a test case for predicting lifestyles and emergence of pathogens.</title>
        <authorList>
            <person name="Haridas S."/>
            <person name="Albert R."/>
            <person name="Binder M."/>
            <person name="Bloem J."/>
            <person name="Labutti K."/>
            <person name="Salamov A."/>
            <person name="Andreopoulos B."/>
            <person name="Baker S."/>
            <person name="Barry K."/>
            <person name="Bills G."/>
            <person name="Bluhm B."/>
            <person name="Cannon C."/>
            <person name="Castanera R."/>
            <person name="Culley D."/>
            <person name="Daum C."/>
            <person name="Ezra D."/>
            <person name="Gonzalez J."/>
            <person name="Henrissat B."/>
            <person name="Kuo A."/>
            <person name="Liang C."/>
            <person name="Lipzen A."/>
            <person name="Lutzoni F."/>
            <person name="Magnuson J."/>
            <person name="Mondo S."/>
            <person name="Nolan M."/>
            <person name="Ohm R."/>
            <person name="Pangilinan J."/>
            <person name="Park H.-J."/>
            <person name="Ramirez L."/>
            <person name="Alfaro M."/>
            <person name="Sun H."/>
            <person name="Tritt A."/>
            <person name="Yoshinaga Y."/>
            <person name="Zwiers L.-H."/>
            <person name="Turgeon B."/>
            <person name="Goodwin S."/>
            <person name="Spatafora J."/>
            <person name="Crous P."/>
            <person name="Grigoriev I."/>
        </authorList>
    </citation>
    <scope>NUCLEOTIDE SEQUENCE</scope>
    <source>
        <strain evidence="6">CBS 183.55</strain>
    </source>
</reference>
<dbReference type="InterPro" id="IPR000195">
    <property type="entry name" value="Rab-GAP-TBC_dom"/>
</dbReference>
<dbReference type="Gene3D" id="1.10.8.270">
    <property type="entry name" value="putative rabgap domain of human tbc1 domain family member 14 like domains"/>
    <property type="match status" value="1"/>
</dbReference>
<feature type="compositionally biased region" description="Low complexity" evidence="4">
    <location>
        <begin position="925"/>
        <end position="945"/>
    </location>
</feature>
<feature type="domain" description="Rab-GAP TBC" evidence="5">
    <location>
        <begin position="248"/>
        <end position="432"/>
    </location>
</feature>
<protein>
    <recommendedName>
        <fullName evidence="5">Rab-GAP TBC domain-containing protein</fullName>
    </recommendedName>
</protein>
<keyword evidence="2 3" id="KW-0175">Coiled coil</keyword>
<feature type="compositionally biased region" description="Polar residues" evidence="4">
    <location>
        <begin position="534"/>
        <end position="546"/>
    </location>
</feature>
<dbReference type="GO" id="GO:0031267">
    <property type="term" value="F:small GTPase binding"/>
    <property type="evidence" value="ECO:0007669"/>
    <property type="project" value="TreeGrafter"/>
</dbReference>
<evidence type="ECO:0000256" key="1">
    <source>
        <dbReference type="ARBA" id="ARBA00022468"/>
    </source>
</evidence>
<proteinExistence type="predicted"/>
<accession>A0A6A5RV84</accession>
<dbReference type="EMBL" id="ML978961">
    <property type="protein sequence ID" value="KAF1931423.1"/>
    <property type="molecule type" value="Genomic_DNA"/>
</dbReference>
<feature type="compositionally biased region" description="Basic and acidic residues" evidence="4">
    <location>
        <begin position="53"/>
        <end position="82"/>
    </location>
</feature>
<evidence type="ECO:0000259" key="5">
    <source>
        <dbReference type="PROSITE" id="PS50086"/>
    </source>
</evidence>
<dbReference type="GeneID" id="54349330"/>
<organism evidence="6 7">
    <name type="scientific">Didymella exigua CBS 183.55</name>
    <dbReference type="NCBI Taxonomy" id="1150837"/>
    <lineage>
        <taxon>Eukaryota</taxon>
        <taxon>Fungi</taxon>
        <taxon>Dikarya</taxon>
        <taxon>Ascomycota</taxon>
        <taxon>Pezizomycotina</taxon>
        <taxon>Dothideomycetes</taxon>
        <taxon>Pleosporomycetidae</taxon>
        <taxon>Pleosporales</taxon>
        <taxon>Pleosporineae</taxon>
        <taxon>Didymellaceae</taxon>
        <taxon>Didymella</taxon>
    </lineage>
</organism>
<evidence type="ECO:0000313" key="7">
    <source>
        <dbReference type="Proteomes" id="UP000800082"/>
    </source>
</evidence>
<feature type="region of interest" description="Disordered" evidence="4">
    <location>
        <begin position="670"/>
        <end position="705"/>
    </location>
</feature>
<dbReference type="FunFam" id="1.10.10.750:FF:000003">
    <property type="entry name" value="GTPase activating protein (Evi5)"/>
    <property type="match status" value="1"/>
</dbReference>
<dbReference type="RefSeq" id="XP_033451671.1">
    <property type="nucleotide sequence ID" value="XM_033591662.1"/>
</dbReference>
<evidence type="ECO:0000256" key="2">
    <source>
        <dbReference type="ARBA" id="ARBA00023054"/>
    </source>
</evidence>
<dbReference type="OrthoDB" id="159449at2759"/>
<dbReference type="Gene3D" id="1.10.472.80">
    <property type="entry name" value="Ypt/Rab-GAP domain of gyp1p, domain 3"/>
    <property type="match status" value="1"/>
</dbReference>
<gene>
    <name evidence="6" type="ORF">M421DRAFT_418058</name>
</gene>
<dbReference type="InterPro" id="IPR050302">
    <property type="entry name" value="Rab_GAP_TBC_domain"/>
</dbReference>
<feature type="compositionally biased region" description="Polar residues" evidence="4">
    <location>
        <begin position="89"/>
        <end position="105"/>
    </location>
</feature>
<dbReference type="Pfam" id="PF00566">
    <property type="entry name" value="RabGAP-TBC"/>
    <property type="match status" value="1"/>
</dbReference>
<feature type="region of interest" description="Disordered" evidence="4">
    <location>
        <begin position="783"/>
        <end position="866"/>
    </location>
</feature>
<keyword evidence="1" id="KW-0343">GTPase activation</keyword>
<feature type="region of interest" description="Disordered" evidence="4">
    <location>
        <begin position="922"/>
        <end position="974"/>
    </location>
</feature>
<feature type="compositionally biased region" description="Low complexity" evidence="4">
    <location>
        <begin position="805"/>
        <end position="828"/>
    </location>
</feature>
<dbReference type="SUPFAM" id="SSF47923">
    <property type="entry name" value="Ypt/Rab-GAP domain of gyp1p"/>
    <property type="match status" value="2"/>
</dbReference>
<dbReference type="FunFam" id="1.10.472.80:FF:000027">
    <property type="entry name" value="GTPase activating protein (Evi5)"/>
    <property type="match status" value="1"/>
</dbReference>
<dbReference type="PROSITE" id="PS50086">
    <property type="entry name" value="TBC_RABGAP"/>
    <property type="match status" value="1"/>
</dbReference>
<dbReference type="InterPro" id="IPR035969">
    <property type="entry name" value="Rab-GAP_TBC_sf"/>
</dbReference>
<evidence type="ECO:0000256" key="4">
    <source>
        <dbReference type="SAM" id="MobiDB-lite"/>
    </source>
</evidence>
<evidence type="ECO:0000256" key="3">
    <source>
        <dbReference type="SAM" id="Coils"/>
    </source>
</evidence>
<feature type="coiled-coil region" evidence="3">
    <location>
        <begin position="624"/>
        <end position="651"/>
    </location>
</feature>
<dbReference type="SMART" id="SM00164">
    <property type="entry name" value="TBC"/>
    <property type="match status" value="1"/>
</dbReference>
<dbReference type="GO" id="GO:0005096">
    <property type="term" value="F:GTPase activator activity"/>
    <property type="evidence" value="ECO:0007669"/>
    <property type="project" value="UniProtKB-KW"/>
</dbReference>
<dbReference type="FunFam" id="1.10.8.270:FF:000001">
    <property type="entry name" value="TBC1 domain family member 1"/>
    <property type="match status" value="1"/>
</dbReference>
<feature type="compositionally biased region" description="Polar residues" evidence="4">
    <location>
        <begin position="563"/>
        <end position="578"/>
    </location>
</feature>